<sequence>MCKGFCPRVSKRVMNPLWNGKPNVCGWYNYWVVYPNDEEIDKLVIRRLYYGKNKSKCIKHMKELTSNAMKSTKNQLCIYMLGSYGYFEDGMVKDDFCDPDEREQEFPKNNEAFVSYFKIHTQDTVRYDSHCEVFPYTEEGLRTCINSGKSYINGWNQIFGNETKISIEVMYFHSYDKTINKFKADVIDIGENVEKEFNNAYSFDMNLDFPLLPQKNVMYGDIAEPSEQTSRLGNPQGPKENPFEIQWYSNNPYMYY</sequence>
<evidence type="ECO:0000313" key="1">
    <source>
        <dbReference type="EMBL" id="QHU07805.1"/>
    </source>
</evidence>
<protein>
    <submittedName>
        <fullName evidence="1">Uncharacterized protein</fullName>
    </submittedName>
</protein>
<organism evidence="1">
    <name type="scientific">viral metagenome</name>
    <dbReference type="NCBI Taxonomy" id="1070528"/>
    <lineage>
        <taxon>unclassified sequences</taxon>
        <taxon>metagenomes</taxon>
        <taxon>organismal metagenomes</taxon>
    </lineage>
</organism>
<reference evidence="1" key="1">
    <citation type="journal article" date="2020" name="Nature">
        <title>Giant virus diversity and host interactions through global metagenomics.</title>
        <authorList>
            <person name="Schulz F."/>
            <person name="Roux S."/>
            <person name="Paez-Espino D."/>
            <person name="Jungbluth S."/>
            <person name="Walsh D.A."/>
            <person name="Denef V.J."/>
            <person name="McMahon K.D."/>
            <person name="Konstantinidis K.T."/>
            <person name="Eloe-Fadrosh E.A."/>
            <person name="Kyrpides N.C."/>
            <person name="Woyke T."/>
        </authorList>
    </citation>
    <scope>NUCLEOTIDE SEQUENCE</scope>
    <source>
        <strain evidence="1">GVMAG-S-1041349-163</strain>
    </source>
</reference>
<proteinExistence type="predicted"/>
<dbReference type="EMBL" id="MN740687">
    <property type="protein sequence ID" value="QHU07805.1"/>
    <property type="molecule type" value="Genomic_DNA"/>
</dbReference>
<name>A0A6C0JPV6_9ZZZZ</name>
<dbReference type="AlphaFoldDB" id="A0A6C0JPV6"/>
<accession>A0A6C0JPV6</accession>